<dbReference type="SUPFAM" id="SSF46548">
    <property type="entry name" value="alpha-helical ferredoxin"/>
    <property type="match status" value="1"/>
</dbReference>
<dbReference type="EMBL" id="BART01026601">
    <property type="protein sequence ID" value="GAG98850.1"/>
    <property type="molecule type" value="Genomic_DNA"/>
</dbReference>
<dbReference type="PANTHER" id="PTHR43034">
    <property type="entry name" value="ION-TRANSLOCATING OXIDOREDUCTASE COMPLEX SUBUNIT C"/>
    <property type="match status" value="1"/>
</dbReference>
<protein>
    <recommendedName>
        <fullName evidence="5">4Fe-4S ferredoxin-type domain-containing protein</fullName>
    </recommendedName>
</protein>
<feature type="domain" description="4Fe-4S ferredoxin-type" evidence="5">
    <location>
        <begin position="138"/>
        <end position="168"/>
    </location>
</feature>
<dbReference type="InterPro" id="IPR017900">
    <property type="entry name" value="4Fe4S_Fe_S_CS"/>
</dbReference>
<dbReference type="InterPro" id="IPR010208">
    <property type="entry name" value="Ion_transpt_RnfC/RsxC"/>
</dbReference>
<evidence type="ECO:0000256" key="2">
    <source>
        <dbReference type="ARBA" id="ARBA00022723"/>
    </source>
</evidence>
<dbReference type="InterPro" id="IPR017896">
    <property type="entry name" value="4Fe4S_Fe-S-bd"/>
</dbReference>
<evidence type="ECO:0000256" key="4">
    <source>
        <dbReference type="ARBA" id="ARBA00023014"/>
    </source>
</evidence>
<dbReference type="NCBIfam" id="TIGR01945">
    <property type="entry name" value="rnfC"/>
    <property type="match status" value="1"/>
</dbReference>
<dbReference type="InterPro" id="IPR037225">
    <property type="entry name" value="Nuo51_FMN-bd_sf"/>
</dbReference>
<comment type="caution">
    <text evidence="6">The sequence shown here is derived from an EMBL/GenBank/DDBJ whole genome shotgun (WGS) entry which is preliminary data.</text>
</comment>
<evidence type="ECO:0000256" key="1">
    <source>
        <dbReference type="ARBA" id="ARBA00022485"/>
    </source>
</evidence>
<feature type="domain" description="4Fe-4S ferredoxin-type" evidence="5">
    <location>
        <begin position="179"/>
        <end position="206"/>
    </location>
</feature>
<evidence type="ECO:0000259" key="5">
    <source>
        <dbReference type="PROSITE" id="PS51379"/>
    </source>
</evidence>
<dbReference type="Gene3D" id="3.30.70.20">
    <property type="match status" value="1"/>
</dbReference>
<keyword evidence="1" id="KW-0004">4Fe-4S</keyword>
<dbReference type="GO" id="GO:0009055">
    <property type="term" value="F:electron transfer activity"/>
    <property type="evidence" value="ECO:0007669"/>
    <property type="project" value="InterPro"/>
</dbReference>
<keyword evidence="4" id="KW-0411">Iron-sulfur</keyword>
<dbReference type="PROSITE" id="PS00198">
    <property type="entry name" value="4FE4S_FER_1"/>
    <property type="match status" value="1"/>
</dbReference>
<dbReference type="GO" id="GO:0046872">
    <property type="term" value="F:metal ion binding"/>
    <property type="evidence" value="ECO:0007669"/>
    <property type="project" value="UniProtKB-KW"/>
</dbReference>
<dbReference type="Gene3D" id="3.10.20.600">
    <property type="match status" value="1"/>
</dbReference>
<evidence type="ECO:0000313" key="6">
    <source>
        <dbReference type="EMBL" id="GAG98850.1"/>
    </source>
</evidence>
<dbReference type="GO" id="GO:0016020">
    <property type="term" value="C:membrane"/>
    <property type="evidence" value="ECO:0007669"/>
    <property type="project" value="InterPro"/>
</dbReference>
<sequence>MAMGLKEDFKLIPLKSKYPMGAEKILTKMILGREVPIGGLPLHVGVVVHNVSTAKAIHDAVFEGKPFIERVVTVTGAVKNPKNLLVRFGTPLRSLIDYCGGIDEKANEVVLGGPMMGFSQFDLDFPVIKGTNGIIIKESTPIREQDCISCGKCIEVCPMYLMPTLLTRYAKAGRYDECKGAYIDDCFECGACAYACPANIPIVQYIKVAKRELTKRAAKK</sequence>
<organism evidence="6">
    <name type="scientific">marine sediment metagenome</name>
    <dbReference type="NCBI Taxonomy" id="412755"/>
    <lineage>
        <taxon>unclassified sequences</taxon>
        <taxon>metagenomes</taxon>
        <taxon>ecological metagenomes</taxon>
    </lineage>
</organism>
<dbReference type="PROSITE" id="PS51379">
    <property type="entry name" value="4FE4S_FER_2"/>
    <property type="match status" value="2"/>
</dbReference>
<dbReference type="Pfam" id="PF10531">
    <property type="entry name" value="SLBB"/>
    <property type="match status" value="1"/>
</dbReference>
<evidence type="ECO:0000256" key="3">
    <source>
        <dbReference type="ARBA" id="ARBA00023004"/>
    </source>
</evidence>
<dbReference type="AlphaFoldDB" id="X1BUV6"/>
<dbReference type="InterPro" id="IPR019554">
    <property type="entry name" value="Soluble_ligand-bd"/>
</dbReference>
<dbReference type="InterPro" id="IPR011538">
    <property type="entry name" value="Nuo51_FMN-bd"/>
</dbReference>
<name>X1BUV6_9ZZZZ</name>
<keyword evidence="3" id="KW-0408">Iron</keyword>
<dbReference type="GO" id="GO:0051539">
    <property type="term" value="F:4 iron, 4 sulfur cluster binding"/>
    <property type="evidence" value="ECO:0007669"/>
    <property type="project" value="UniProtKB-KW"/>
</dbReference>
<accession>X1BUV6</accession>
<proteinExistence type="predicted"/>
<dbReference type="PANTHER" id="PTHR43034:SF2">
    <property type="entry name" value="ION-TRANSLOCATING OXIDOREDUCTASE COMPLEX SUBUNIT C"/>
    <property type="match status" value="1"/>
</dbReference>
<dbReference type="SUPFAM" id="SSF142019">
    <property type="entry name" value="Nqo1 FMN-binding domain-like"/>
    <property type="match status" value="1"/>
</dbReference>
<dbReference type="Pfam" id="PF01512">
    <property type="entry name" value="Complex1_51K"/>
    <property type="match status" value="1"/>
</dbReference>
<keyword evidence="2" id="KW-0479">Metal-binding</keyword>
<reference evidence="6" key="1">
    <citation type="journal article" date="2014" name="Front. Microbiol.">
        <title>High frequency of phylogenetically diverse reductive dehalogenase-homologous genes in deep subseafloor sedimentary metagenomes.</title>
        <authorList>
            <person name="Kawai M."/>
            <person name="Futagami T."/>
            <person name="Toyoda A."/>
            <person name="Takaki Y."/>
            <person name="Nishi S."/>
            <person name="Hori S."/>
            <person name="Arai W."/>
            <person name="Tsubouchi T."/>
            <person name="Morono Y."/>
            <person name="Uchiyama I."/>
            <person name="Ito T."/>
            <person name="Fujiyama A."/>
            <person name="Inagaki F."/>
            <person name="Takami H."/>
        </authorList>
    </citation>
    <scope>NUCLEOTIDE SEQUENCE</scope>
    <source>
        <strain evidence="6">Expedition CK06-06</strain>
    </source>
</reference>
<gene>
    <name evidence="6" type="ORF">S01H4_47393</name>
</gene>
<dbReference type="Pfam" id="PF13183">
    <property type="entry name" value="Fer4_8"/>
    <property type="match status" value="1"/>
</dbReference>